<protein>
    <submittedName>
        <fullName evidence="2">Uncharacterized protein</fullName>
    </submittedName>
</protein>
<dbReference type="EMBL" id="HBNS01037197">
    <property type="protein sequence ID" value="CAE4634114.1"/>
    <property type="molecule type" value="Transcribed_RNA"/>
</dbReference>
<evidence type="ECO:0000256" key="1">
    <source>
        <dbReference type="SAM" id="MobiDB-lite"/>
    </source>
</evidence>
<accession>A0A7S4VJY3</accession>
<feature type="region of interest" description="Disordered" evidence="1">
    <location>
        <begin position="43"/>
        <end position="108"/>
    </location>
</feature>
<feature type="compositionally biased region" description="Gly residues" evidence="1">
    <location>
        <begin position="72"/>
        <end position="82"/>
    </location>
</feature>
<reference evidence="2" key="1">
    <citation type="submission" date="2021-01" db="EMBL/GenBank/DDBJ databases">
        <authorList>
            <person name="Corre E."/>
            <person name="Pelletier E."/>
            <person name="Niang G."/>
            <person name="Scheremetjew M."/>
            <person name="Finn R."/>
            <person name="Kale V."/>
            <person name="Holt S."/>
            <person name="Cochrane G."/>
            <person name="Meng A."/>
            <person name="Brown T."/>
            <person name="Cohen L."/>
        </authorList>
    </citation>
    <scope>NUCLEOTIDE SEQUENCE</scope>
    <source>
        <strain evidence="2">GSO104</strain>
    </source>
</reference>
<dbReference type="AlphaFoldDB" id="A0A7S4VJY3"/>
<sequence length="302" mass="33229">MSRRGGEFEHRTSIFEGAFRAWSHLGGLDPADLENKTAAELDPLTNPLKDDLRLLNGKGVKGNSAENKEAAGGSGDDGGGNGVNEEGQDGGSNSAATPGVFSGKRREYPYEPLPRTGLSHPFVQAILSPWLGPDADQDAIQLGLTTLRTWWQHRRKGESGSAVAALGTDKMRGVVEGYTRHFFNLAHCLVTNDKEQPPRTLNNKMREVEKLRTKRNKKRAREETGKLAELDLNATLAHTVGGPSETVPPVEEPNLTPLERLHAAQRRQLADRQFAESEGSNSNDEAKYYCFETPMMQMYFSV</sequence>
<evidence type="ECO:0000313" key="2">
    <source>
        <dbReference type="EMBL" id="CAE4634114.1"/>
    </source>
</evidence>
<gene>
    <name evidence="2" type="ORF">DBRI00130_LOCUS29054</name>
</gene>
<organism evidence="2">
    <name type="scientific">Ditylum brightwellii</name>
    <dbReference type="NCBI Taxonomy" id="49249"/>
    <lineage>
        <taxon>Eukaryota</taxon>
        <taxon>Sar</taxon>
        <taxon>Stramenopiles</taxon>
        <taxon>Ochrophyta</taxon>
        <taxon>Bacillariophyta</taxon>
        <taxon>Mediophyceae</taxon>
        <taxon>Lithodesmiophycidae</taxon>
        <taxon>Lithodesmiales</taxon>
        <taxon>Lithodesmiaceae</taxon>
        <taxon>Ditylum</taxon>
    </lineage>
</organism>
<proteinExistence type="predicted"/>
<name>A0A7S4VJY3_9STRA</name>